<dbReference type="PANTHER" id="PTHR32256:SF17">
    <property type="entry name" value="EGF-LIKE DOMAIN-CONTAINING PROTEIN"/>
    <property type="match status" value="1"/>
</dbReference>
<dbReference type="InterPro" id="IPR006637">
    <property type="entry name" value="ChW"/>
</dbReference>
<evidence type="ECO:0000259" key="2">
    <source>
        <dbReference type="SMART" id="SM00635"/>
    </source>
</evidence>
<evidence type="ECO:0000313" key="3">
    <source>
        <dbReference type="EMBL" id="GFP76863.1"/>
    </source>
</evidence>
<dbReference type="PANTHER" id="PTHR32256">
    <property type="match status" value="1"/>
</dbReference>
<dbReference type="SMART" id="SM00728">
    <property type="entry name" value="ChW"/>
    <property type="match status" value="6"/>
</dbReference>
<dbReference type="Proteomes" id="UP000580568">
    <property type="component" value="Unassembled WGS sequence"/>
</dbReference>
<dbReference type="Pfam" id="PF16472">
    <property type="entry name" value="DUF5050"/>
    <property type="match status" value="1"/>
</dbReference>
<dbReference type="InterPro" id="IPR032485">
    <property type="entry name" value="LRP1-like_beta_prop"/>
</dbReference>
<dbReference type="InterPro" id="IPR053369">
    <property type="entry name" value="SrfA-induced_signal"/>
</dbReference>
<protein>
    <recommendedName>
        <fullName evidence="2">BIG2 domain-containing protein</fullName>
    </recommendedName>
</protein>
<dbReference type="InterPro" id="IPR008964">
    <property type="entry name" value="Invasin/intimin_cell_adhesion"/>
</dbReference>
<gene>
    <name evidence="3" type="ORF">bsdtw1_02973</name>
</gene>
<comment type="caution">
    <text evidence="3">The sequence shown here is derived from an EMBL/GenBank/DDBJ whole genome shotgun (WGS) entry which is preliminary data.</text>
</comment>
<sequence>MKSKKLVSLLLSLLTAVSFTVIPRNISIVKAATSDDVGIQYTAHVQNIGWQSPVKDGQEAGTDGKSLRVEALKIKLVNAPSNSHIKYQAHVQNIGWQAPVSDEQEVGTDGKSLRIEALKISLVNMPGYSVQYRVHVQNIGWMDWVSDGQQAGTDGRSLRVEALQIRIVKTSQNTSLGVQYQGHVQNIGWQAPVSDGEEAGTEGKSLRIEALKIGLTNAPVDAHVKYQTHVQNIGWQDPVEDNVTAGTSGKSLRIEAIKISLENISGYSIQYRSYVQNIGWQPWVSDGQEAGTSGKSLRIEAIEIKIVKKSDGTTPNIIPVSSINLNKTTSTLKLGSKDTLTTTITPSNATDNTILWSSTNTSVATVADGVVTAVGIGNTIIKATSKDGSKSSTCTVTVNNSGTFFGNTEGNIVNGGISVQQGDWIYYCQYDNTANYPGAPDNSAIYKMKSDGSNVTKLITTKSFNLNIKDDWIYYINMSDSKMYKIKTDGSSSQKLSDTEVLYDMIIVGDLIYVKPPSGPITRFGLDGNFYDVFWGGGRDFVVADDTVYFTYMGDNESIWTTFPNNTKLNNEPSYKINVYGNHIYYINSQDNICSMNTSGGNSTLLSSDKVQSLLVDNNWIYYSNKNDGFKLYKMQVDGTNKTMVSAESIPEFNIVGDLVAYSSNGKTNFIKK</sequence>
<feature type="domain" description="BIG2" evidence="2">
    <location>
        <begin position="319"/>
        <end position="395"/>
    </location>
</feature>
<organism evidence="3 4">
    <name type="scientific">Clostridium fungisolvens</name>
    <dbReference type="NCBI Taxonomy" id="1604897"/>
    <lineage>
        <taxon>Bacteria</taxon>
        <taxon>Bacillati</taxon>
        <taxon>Bacillota</taxon>
        <taxon>Clostridia</taxon>
        <taxon>Eubacteriales</taxon>
        <taxon>Clostridiaceae</taxon>
        <taxon>Clostridium</taxon>
    </lineage>
</organism>
<dbReference type="SMART" id="SM00635">
    <property type="entry name" value="BID_2"/>
    <property type="match status" value="1"/>
</dbReference>
<proteinExistence type="predicted"/>
<feature type="signal peptide" evidence="1">
    <location>
        <begin position="1"/>
        <end position="20"/>
    </location>
</feature>
<feature type="chain" id="PRO_5039166306" description="BIG2 domain-containing protein" evidence="1">
    <location>
        <begin position="21"/>
        <end position="673"/>
    </location>
</feature>
<evidence type="ECO:0000256" key="1">
    <source>
        <dbReference type="SAM" id="SignalP"/>
    </source>
</evidence>
<dbReference type="EMBL" id="BLZR01000001">
    <property type="protein sequence ID" value="GFP76863.1"/>
    <property type="molecule type" value="Genomic_DNA"/>
</dbReference>
<evidence type="ECO:0000313" key="4">
    <source>
        <dbReference type="Proteomes" id="UP000580568"/>
    </source>
</evidence>
<accession>A0A6V8SPS7</accession>
<dbReference type="InterPro" id="IPR003343">
    <property type="entry name" value="Big_2"/>
</dbReference>
<dbReference type="Pfam" id="PF07538">
    <property type="entry name" value="ChW"/>
    <property type="match status" value="6"/>
</dbReference>
<dbReference type="SUPFAM" id="SSF69304">
    <property type="entry name" value="Tricorn protease N-terminal domain"/>
    <property type="match status" value="1"/>
</dbReference>
<name>A0A6V8SPS7_9CLOT</name>
<dbReference type="Gene3D" id="2.60.40.1080">
    <property type="match status" value="1"/>
</dbReference>
<keyword evidence="1" id="KW-0732">Signal</keyword>
<reference evidence="3 4" key="1">
    <citation type="submission" date="2020-07" db="EMBL/GenBank/DDBJ databases">
        <title>A new beta-1,3-glucan-decomposing anaerobic bacterium isolated from anoxic soil subjected to biological soil disinfestation.</title>
        <authorList>
            <person name="Ueki A."/>
            <person name="Tonouchi A."/>
        </authorList>
    </citation>
    <scope>NUCLEOTIDE SEQUENCE [LARGE SCALE GENOMIC DNA]</scope>
    <source>
        <strain evidence="3 4">TW1</strain>
    </source>
</reference>
<dbReference type="RefSeq" id="WP_183278269.1">
    <property type="nucleotide sequence ID" value="NZ_BLZR01000001.1"/>
</dbReference>
<keyword evidence="4" id="KW-1185">Reference proteome</keyword>
<dbReference type="Pfam" id="PF02368">
    <property type="entry name" value="Big_2"/>
    <property type="match status" value="1"/>
</dbReference>
<dbReference type="AlphaFoldDB" id="A0A6V8SPS7"/>
<dbReference type="SUPFAM" id="SSF49373">
    <property type="entry name" value="Invasin/intimin cell-adhesion fragments"/>
    <property type="match status" value="1"/>
</dbReference>